<dbReference type="InterPro" id="IPR029062">
    <property type="entry name" value="Class_I_gatase-like"/>
</dbReference>
<evidence type="ECO:0000313" key="2">
    <source>
        <dbReference type="EMBL" id="KAF2265084.1"/>
    </source>
</evidence>
<dbReference type="EMBL" id="ML986611">
    <property type="protein sequence ID" value="KAF2265084.1"/>
    <property type="molecule type" value="Genomic_DNA"/>
</dbReference>
<dbReference type="SUPFAM" id="SSF52317">
    <property type="entry name" value="Class I glutamine amidotransferase-like"/>
    <property type="match status" value="1"/>
</dbReference>
<dbReference type="Proteomes" id="UP000800093">
    <property type="component" value="Unassembled WGS sequence"/>
</dbReference>
<dbReference type="AlphaFoldDB" id="A0A9P4KFD8"/>
<keyword evidence="3" id="KW-1185">Reference proteome</keyword>
<accession>A0A9P4KFD8</accession>
<organism evidence="2 3">
    <name type="scientific">Lojkania enalia</name>
    <dbReference type="NCBI Taxonomy" id="147567"/>
    <lineage>
        <taxon>Eukaryota</taxon>
        <taxon>Fungi</taxon>
        <taxon>Dikarya</taxon>
        <taxon>Ascomycota</taxon>
        <taxon>Pezizomycotina</taxon>
        <taxon>Dothideomycetes</taxon>
        <taxon>Pleosporomycetidae</taxon>
        <taxon>Pleosporales</taxon>
        <taxon>Pleosporales incertae sedis</taxon>
        <taxon>Lojkania</taxon>
    </lineage>
</organism>
<dbReference type="InterPro" id="IPR052158">
    <property type="entry name" value="INH-QAR"/>
</dbReference>
<proteinExistence type="predicted"/>
<dbReference type="Pfam" id="PF01965">
    <property type="entry name" value="DJ-1_PfpI"/>
    <property type="match status" value="1"/>
</dbReference>
<evidence type="ECO:0000313" key="3">
    <source>
        <dbReference type="Proteomes" id="UP000800093"/>
    </source>
</evidence>
<dbReference type="Gene3D" id="3.40.50.880">
    <property type="match status" value="1"/>
</dbReference>
<reference evidence="3" key="1">
    <citation type="journal article" date="2020" name="Stud. Mycol.">
        <title>101 Dothideomycetes genomes: A test case for predicting lifestyles and emergence of pathogens.</title>
        <authorList>
            <person name="Haridas S."/>
            <person name="Albert R."/>
            <person name="Binder M."/>
            <person name="Bloem J."/>
            <person name="LaButti K."/>
            <person name="Salamov A."/>
            <person name="Andreopoulos B."/>
            <person name="Baker S."/>
            <person name="Barry K."/>
            <person name="Bills G."/>
            <person name="Bluhm B."/>
            <person name="Cannon C."/>
            <person name="Castanera R."/>
            <person name="Culley D."/>
            <person name="Daum C."/>
            <person name="Ezra D."/>
            <person name="Gonzalez J."/>
            <person name="Henrissat B."/>
            <person name="Kuo A."/>
            <person name="Liang C."/>
            <person name="Lipzen A."/>
            <person name="Lutzoni F."/>
            <person name="Magnuson J."/>
            <person name="Mondo S."/>
            <person name="Nolan M."/>
            <person name="Ohm R."/>
            <person name="Pangilinan J."/>
            <person name="Park H.-J."/>
            <person name="Ramirez L."/>
            <person name="Alfaro M."/>
            <person name="Sun H."/>
            <person name="Tritt A."/>
            <person name="Yoshinaga Y."/>
            <person name="Zwiers L.-H."/>
            <person name="Turgeon B."/>
            <person name="Goodwin S."/>
            <person name="Spatafora J."/>
            <person name="Crous P."/>
            <person name="Grigoriev I."/>
        </authorList>
    </citation>
    <scope>NUCLEOTIDE SEQUENCE [LARGE SCALE GENOMIC DNA]</scope>
    <source>
        <strain evidence="3">CBS 304.66</strain>
    </source>
</reference>
<comment type="caution">
    <text evidence="2">The sequence shown here is derived from an EMBL/GenBank/DDBJ whole genome shotgun (WGS) entry which is preliminary data.</text>
</comment>
<protein>
    <submittedName>
        <fullName evidence="2">Transcriptional regulator</fullName>
    </submittedName>
</protein>
<name>A0A9P4KFD8_9PLEO</name>
<evidence type="ECO:0000259" key="1">
    <source>
        <dbReference type="Pfam" id="PF01965"/>
    </source>
</evidence>
<dbReference type="PANTHER" id="PTHR43130">
    <property type="entry name" value="ARAC-FAMILY TRANSCRIPTIONAL REGULATOR"/>
    <property type="match status" value="1"/>
</dbReference>
<dbReference type="PANTHER" id="PTHR43130:SF3">
    <property type="entry name" value="HTH-TYPE TRANSCRIPTIONAL REGULATOR RV1931C"/>
    <property type="match status" value="1"/>
</dbReference>
<feature type="domain" description="DJ-1/PfpI" evidence="1">
    <location>
        <begin position="5"/>
        <end position="202"/>
    </location>
</feature>
<sequence>MSQFKIAVILYPGADILDFSGPIEIFNTSVPIGTTPSFSTTTFAAHTPLKGEAAALVYIPDKSLQDLETSLGDYDILLVPGAHPKTIEDLVAGEEGKRICRLIGRFAGLGGRNGGTRIVMSVCTGALLLGAAGILANRTVTTHHVAYDMLKQICDQAAGGESGTNVQRGKRWVDAGVTGQGVRILNAGGVTSGIDLSLFVVEELTGRENAQQVASIVEFERRGVDDGWAG</sequence>
<gene>
    <name evidence="2" type="ORF">CC78DRAFT_462431</name>
</gene>
<dbReference type="OrthoDB" id="543156at2759"/>
<dbReference type="InterPro" id="IPR002818">
    <property type="entry name" value="DJ-1/PfpI"/>
</dbReference>